<dbReference type="EC" id="6.2.1.3" evidence="5"/>
<comment type="caution">
    <text evidence="10">The sequence shown here is derived from an EMBL/GenBank/DDBJ whole genome shotgun (WGS) entry which is preliminary data.</text>
</comment>
<keyword evidence="11" id="KW-1185">Reference proteome</keyword>
<evidence type="ECO:0000256" key="7">
    <source>
        <dbReference type="ARBA" id="ARBA00042773"/>
    </source>
</evidence>
<evidence type="ECO:0000256" key="2">
    <source>
        <dbReference type="ARBA" id="ARBA00005005"/>
    </source>
</evidence>
<keyword evidence="3 10" id="KW-0436">Ligase</keyword>
<dbReference type="EMBL" id="BAAAET010000001">
    <property type="protein sequence ID" value="GAA0686952.1"/>
    <property type="molecule type" value="Genomic_DNA"/>
</dbReference>
<dbReference type="PANTHER" id="PTHR43767">
    <property type="entry name" value="LONG-CHAIN-FATTY-ACID--COA LIGASE"/>
    <property type="match status" value="1"/>
</dbReference>
<evidence type="ECO:0000256" key="5">
    <source>
        <dbReference type="ARBA" id="ARBA00026121"/>
    </source>
</evidence>
<feature type="domain" description="AMP-binding enzyme C-terminal" evidence="9">
    <location>
        <begin position="459"/>
        <end position="533"/>
    </location>
</feature>
<evidence type="ECO:0000259" key="9">
    <source>
        <dbReference type="Pfam" id="PF13193"/>
    </source>
</evidence>
<evidence type="ECO:0000313" key="11">
    <source>
        <dbReference type="Proteomes" id="UP001499915"/>
    </source>
</evidence>
<sequence length="550" mass="60614">MQAVGPDVASLSDLLFQLARRFDEKPAFGHLGARISFADLDRLSRRFAAWVQRETDLQSGDRIVLQLPNLMQYPVLLFGARRAGLVIVNANPLLCAEELGCLLRDSGARALVSFAPVPVERLQILSASPIEYLITTEPGDLHPVPGRQLLNLFARFKAAGSGKGVRGGRVPPGIERVSFTAIMQLGAGRIWQPPEQSSELALLQYTGGTTGPAKGAMLSERALLSNLVQLDALLSEYTTPGQERLLQPLPLYHIYSFTLTLLMLSIGAYIELIPDPRHTRSLVRCWDRLEPTIMAGINPLFIHLCQQPEFQRLDFSSLKLTISGGMALTRSIAARWQKVTGGDICEGYGLTECSPVVSVNRPNTFRAGTVGKPLAGTDVRVLGEAGKLMPPGESGDIWVRGPQLMSGYWHQREETQGAMQDGWLDTGDIGLIDSDGYLKIIDRRKEVINVSGFKVYPSELEDVIACHPDILECAVVGLPDSSGGEQIKLYVVPANQQLSIRQVRDYCRERLTAYKVPRSVEFCRSLPRTPIGKVSRRDLREMALQGKRVH</sequence>
<name>A0ABP3TCY5_9GAMM</name>
<dbReference type="InterPro" id="IPR020845">
    <property type="entry name" value="AMP-binding_CS"/>
</dbReference>
<evidence type="ECO:0000313" key="10">
    <source>
        <dbReference type="EMBL" id="GAA0686952.1"/>
    </source>
</evidence>
<evidence type="ECO:0000256" key="3">
    <source>
        <dbReference type="ARBA" id="ARBA00022598"/>
    </source>
</evidence>
<organism evidence="10 11">
    <name type="scientific">Marinobacterium maritimum</name>
    <dbReference type="NCBI Taxonomy" id="500162"/>
    <lineage>
        <taxon>Bacteria</taxon>
        <taxon>Pseudomonadati</taxon>
        <taxon>Pseudomonadota</taxon>
        <taxon>Gammaproteobacteria</taxon>
        <taxon>Oceanospirillales</taxon>
        <taxon>Oceanospirillaceae</taxon>
        <taxon>Marinobacterium</taxon>
    </lineage>
</organism>
<dbReference type="Pfam" id="PF00501">
    <property type="entry name" value="AMP-binding"/>
    <property type="match status" value="1"/>
</dbReference>
<dbReference type="SUPFAM" id="SSF56801">
    <property type="entry name" value="Acetyl-CoA synthetase-like"/>
    <property type="match status" value="1"/>
</dbReference>
<dbReference type="PROSITE" id="PS00455">
    <property type="entry name" value="AMP_BINDING"/>
    <property type="match status" value="1"/>
</dbReference>
<accession>A0ABP3TCY5</accession>
<dbReference type="InterPro" id="IPR000873">
    <property type="entry name" value="AMP-dep_synth/lig_dom"/>
</dbReference>
<dbReference type="Gene3D" id="3.40.50.12780">
    <property type="entry name" value="N-terminal domain of ligase-like"/>
    <property type="match status" value="1"/>
</dbReference>
<evidence type="ECO:0000256" key="4">
    <source>
        <dbReference type="ARBA" id="ARBA00023136"/>
    </source>
</evidence>
<dbReference type="InterPro" id="IPR050237">
    <property type="entry name" value="ATP-dep_AMP-bd_enzyme"/>
</dbReference>
<evidence type="ECO:0000259" key="8">
    <source>
        <dbReference type="Pfam" id="PF00501"/>
    </source>
</evidence>
<dbReference type="InterPro" id="IPR045851">
    <property type="entry name" value="AMP-bd_C_sf"/>
</dbReference>
<dbReference type="Proteomes" id="UP001499915">
    <property type="component" value="Unassembled WGS sequence"/>
</dbReference>
<dbReference type="PANTHER" id="PTHR43767:SF8">
    <property type="entry name" value="LONG-CHAIN-FATTY-ACID--COA LIGASE"/>
    <property type="match status" value="1"/>
</dbReference>
<dbReference type="InterPro" id="IPR025110">
    <property type="entry name" value="AMP-bd_C"/>
</dbReference>
<evidence type="ECO:0000256" key="6">
    <source>
        <dbReference type="ARBA" id="ARBA00039545"/>
    </source>
</evidence>
<evidence type="ECO:0000256" key="1">
    <source>
        <dbReference type="ARBA" id="ARBA00004170"/>
    </source>
</evidence>
<proteinExistence type="predicted"/>
<comment type="subcellular location">
    <subcellularLocation>
        <location evidence="1">Membrane</location>
        <topology evidence="1">Peripheral membrane protein</topology>
    </subcellularLocation>
</comment>
<dbReference type="GO" id="GO:0016874">
    <property type="term" value="F:ligase activity"/>
    <property type="evidence" value="ECO:0007669"/>
    <property type="project" value="UniProtKB-KW"/>
</dbReference>
<dbReference type="Gene3D" id="3.30.300.30">
    <property type="match status" value="1"/>
</dbReference>
<keyword evidence="4" id="KW-0472">Membrane</keyword>
<gene>
    <name evidence="10" type="primary">fadD2</name>
    <name evidence="10" type="ORF">GCM10009104_11180</name>
</gene>
<feature type="domain" description="AMP-dependent synthetase/ligase" evidence="8">
    <location>
        <begin position="18"/>
        <end position="409"/>
    </location>
</feature>
<dbReference type="InterPro" id="IPR042099">
    <property type="entry name" value="ANL_N_sf"/>
</dbReference>
<dbReference type="RefSeq" id="WP_343803475.1">
    <property type="nucleotide sequence ID" value="NZ_BAAAET010000001.1"/>
</dbReference>
<protein>
    <recommendedName>
        <fullName evidence="6">Long-chain-fatty-acid--CoA ligase</fullName>
        <ecNumber evidence="5">6.2.1.3</ecNumber>
    </recommendedName>
    <alternativeName>
        <fullName evidence="7">Long-chain acyl-CoA synthetase</fullName>
    </alternativeName>
</protein>
<comment type="pathway">
    <text evidence="2">Lipid metabolism; fatty acid beta-oxidation.</text>
</comment>
<reference evidence="11" key="1">
    <citation type="journal article" date="2019" name="Int. J. Syst. Evol. Microbiol.">
        <title>The Global Catalogue of Microorganisms (GCM) 10K type strain sequencing project: providing services to taxonomists for standard genome sequencing and annotation.</title>
        <authorList>
            <consortium name="The Broad Institute Genomics Platform"/>
            <consortium name="The Broad Institute Genome Sequencing Center for Infectious Disease"/>
            <person name="Wu L."/>
            <person name="Ma J."/>
        </authorList>
    </citation>
    <scope>NUCLEOTIDE SEQUENCE [LARGE SCALE GENOMIC DNA]</scope>
    <source>
        <strain evidence="11">JCM 15134</strain>
    </source>
</reference>
<dbReference type="Pfam" id="PF13193">
    <property type="entry name" value="AMP-binding_C"/>
    <property type="match status" value="1"/>
</dbReference>